<dbReference type="GO" id="GO:0008658">
    <property type="term" value="F:penicillin binding"/>
    <property type="evidence" value="ECO:0007669"/>
    <property type="project" value="InterPro"/>
</dbReference>
<dbReference type="InterPro" id="IPR012338">
    <property type="entry name" value="Beta-lactam/transpept-like"/>
</dbReference>
<dbReference type="InterPro" id="IPR023346">
    <property type="entry name" value="Lysozyme-like_dom_sf"/>
</dbReference>
<dbReference type="Proteomes" id="UP000824094">
    <property type="component" value="Unassembled WGS sequence"/>
</dbReference>
<keyword evidence="13" id="KW-0812">Transmembrane</keyword>
<evidence type="ECO:0000256" key="18">
    <source>
        <dbReference type="ARBA" id="ARBA00022989"/>
    </source>
</evidence>
<dbReference type="InterPro" id="IPR036950">
    <property type="entry name" value="PBP_transglycosylase"/>
</dbReference>
<comment type="pathway">
    <text evidence="3">Cell wall biogenesis; peptidoglycan biosynthesis.</text>
</comment>
<evidence type="ECO:0000256" key="5">
    <source>
        <dbReference type="ARBA" id="ARBA00007739"/>
    </source>
</evidence>
<protein>
    <recommendedName>
        <fullName evidence="7">Penicillin-binding protein 1A</fullName>
        <ecNumber evidence="24">2.4.99.28</ecNumber>
        <ecNumber evidence="6">3.4.16.4</ecNumber>
    </recommendedName>
</protein>
<dbReference type="GO" id="GO:0009002">
    <property type="term" value="F:serine-type D-Ala-D-Ala carboxypeptidase activity"/>
    <property type="evidence" value="ECO:0007669"/>
    <property type="project" value="UniProtKB-EC"/>
</dbReference>
<evidence type="ECO:0000256" key="13">
    <source>
        <dbReference type="ARBA" id="ARBA00022692"/>
    </source>
</evidence>
<keyword evidence="16" id="KW-0735">Signal-anchor</keyword>
<evidence type="ECO:0000259" key="27">
    <source>
        <dbReference type="Pfam" id="PF00905"/>
    </source>
</evidence>
<proteinExistence type="inferred from homology"/>
<evidence type="ECO:0000256" key="25">
    <source>
        <dbReference type="ARBA" id="ARBA00049902"/>
    </source>
</evidence>
<evidence type="ECO:0000256" key="23">
    <source>
        <dbReference type="ARBA" id="ARBA00034000"/>
    </source>
</evidence>
<keyword evidence="10" id="KW-0645">Protease</keyword>
<dbReference type="Pfam" id="PF00905">
    <property type="entry name" value="Transpeptidase"/>
    <property type="match status" value="1"/>
</dbReference>
<comment type="pathway">
    <text evidence="26">Glycan biosynthesis.</text>
</comment>
<dbReference type="GO" id="GO:0009252">
    <property type="term" value="P:peptidoglycan biosynthetic process"/>
    <property type="evidence" value="ECO:0007669"/>
    <property type="project" value="UniProtKB-KW"/>
</dbReference>
<keyword evidence="9" id="KW-0121">Carboxypeptidase</keyword>
<evidence type="ECO:0000256" key="20">
    <source>
        <dbReference type="ARBA" id="ARBA00023251"/>
    </source>
</evidence>
<organism evidence="29 30">
    <name type="scientific">Candidatus Stercoripulliclostridium merdigallinarum</name>
    <dbReference type="NCBI Taxonomy" id="2840951"/>
    <lineage>
        <taxon>Bacteria</taxon>
        <taxon>Bacillati</taxon>
        <taxon>Bacillota</taxon>
        <taxon>Clostridia</taxon>
        <taxon>Eubacteriales</taxon>
        <taxon>Candidatus Stercoripulliclostridium</taxon>
    </lineage>
</organism>
<evidence type="ECO:0000259" key="28">
    <source>
        <dbReference type="Pfam" id="PF00912"/>
    </source>
</evidence>
<keyword evidence="15" id="KW-0133">Cell shape</keyword>
<comment type="function">
    <text evidence="1">Cell wall formation. Synthesis of cross-linked peptidoglycan from the lipid intermediates. The enzyme has a penicillin-insensitive transglycosylase N-terminal domain (formation of linear glycan strands) and a penicillin-sensitive transpeptidase C-terminal domain (cross-linking of the peptide subunits).</text>
</comment>
<comment type="catalytic activity">
    <reaction evidence="23">
        <text>Preferential cleavage: (Ac)2-L-Lys-D-Ala-|-D-Ala. Also transpeptidation of peptidyl-alanyl moieties that are N-acyl substituents of D-alanine.</text>
        <dbReference type="EC" id="3.4.16.4"/>
    </reaction>
</comment>
<feature type="domain" description="Glycosyl transferase family 51" evidence="28">
    <location>
        <begin position="5"/>
        <end position="170"/>
    </location>
</feature>
<evidence type="ECO:0000256" key="19">
    <source>
        <dbReference type="ARBA" id="ARBA00023136"/>
    </source>
</evidence>
<evidence type="ECO:0000256" key="12">
    <source>
        <dbReference type="ARBA" id="ARBA00022679"/>
    </source>
</evidence>
<evidence type="ECO:0000256" key="6">
    <source>
        <dbReference type="ARBA" id="ARBA00012448"/>
    </source>
</evidence>
<dbReference type="EMBL" id="DVNF01000010">
    <property type="protein sequence ID" value="HIU59812.1"/>
    <property type="molecule type" value="Genomic_DNA"/>
</dbReference>
<comment type="subcellular location">
    <subcellularLocation>
        <location evidence="2">Cell membrane</location>
        <topology evidence="2">Single-pass type II membrane protein</topology>
    </subcellularLocation>
</comment>
<gene>
    <name evidence="29" type="ORF">IAB05_00305</name>
</gene>
<keyword evidence="12" id="KW-0808">Transferase</keyword>
<evidence type="ECO:0000256" key="4">
    <source>
        <dbReference type="ARBA" id="ARBA00007090"/>
    </source>
</evidence>
<evidence type="ECO:0000256" key="9">
    <source>
        <dbReference type="ARBA" id="ARBA00022645"/>
    </source>
</evidence>
<dbReference type="GO" id="GO:0071555">
    <property type="term" value="P:cell wall organization"/>
    <property type="evidence" value="ECO:0007669"/>
    <property type="project" value="UniProtKB-KW"/>
</dbReference>
<dbReference type="GO" id="GO:0008360">
    <property type="term" value="P:regulation of cell shape"/>
    <property type="evidence" value="ECO:0007669"/>
    <property type="project" value="UniProtKB-KW"/>
</dbReference>
<evidence type="ECO:0000256" key="16">
    <source>
        <dbReference type="ARBA" id="ARBA00022968"/>
    </source>
</evidence>
<dbReference type="EC" id="2.4.99.28" evidence="24"/>
<dbReference type="EC" id="3.4.16.4" evidence="6"/>
<keyword evidence="17" id="KW-0573">Peptidoglycan synthesis</keyword>
<name>A0A9D1SHG4_9FIRM</name>
<accession>A0A9D1SHG4</accession>
<evidence type="ECO:0000256" key="15">
    <source>
        <dbReference type="ARBA" id="ARBA00022960"/>
    </source>
</evidence>
<dbReference type="SUPFAM" id="SSF56601">
    <property type="entry name" value="beta-lactamase/transpeptidase-like"/>
    <property type="match status" value="1"/>
</dbReference>
<dbReference type="AlphaFoldDB" id="A0A9D1SHG4"/>
<dbReference type="InterPro" id="IPR001460">
    <property type="entry name" value="PCN-bd_Tpept"/>
</dbReference>
<dbReference type="PANTHER" id="PTHR32282:SF11">
    <property type="entry name" value="PENICILLIN-BINDING PROTEIN 1B"/>
    <property type="match status" value="1"/>
</dbReference>
<dbReference type="PANTHER" id="PTHR32282">
    <property type="entry name" value="BINDING PROTEIN TRANSPEPTIDASE, PUTATIVE-RELATED"/>
    <property type="match status" value="1"/>
</dbReference>
<evidence type="ECO:0000256" key="1">
    <source>
        <dbReference type="ARBA" id="ARBA00002624"/>
    </source>
</evidence>
<keyword evidence="20" id="KW-0046">Antibiotic resistance</keyword>
<dbReference type="Pfam" id="PF00912">
    <property type="entry name" value="Transgly"/>
    <property type="match status" value="1"/>
</dbReference>
<dbReference type="InterPro" id="IPR050396">
    <property type="entry name" value="Glycosyltr_51/Transpeptidase"/>
</dbReference>
<evidence type="ECO:0000256" key="17">
    <source>
        <dbReference type="ARBA" id="ARBA00022984"/>
    </source>
</evidence>
<comment type="caution">
    <text evidence="29">The sequence shown here is derived from an EMBL/GenBank/DDBJ whole genome shotgun (WGS) entry which is preliminary data.</text>
</comment>
<dbReference type="FunFam" id="1.10.3810.10:FF:000001">
    <property type="entry name" value="Penicillin-binding protein 1A"/>
    <property type="match status" value="1"/>
</dbReference>
<feature type="domain" description="Penicillin-binding protein transpeptidase" evidence="27">
    <location>
        <begin position="262"/>
        <end position="489"/>
    </location>
</feature>
<dbReference type="GO" id="GO:0030288">
    <property type="term" value="C:outer membrane-bounded periplasmic space"/>
    <property type="evidence" value="ECO:0007669"/>
    <property type="project" value="TreeGrafter"/>
</dbReference>
<dbReference type="SUPFAM" id="SSF53955">
    <property type="entry name" value="Lysozyme-like"/>
    <property type="match status" value="1"/>
</dbReference>
<dbReference type="GO" id="GO:0008955">
    <property type="term" value="F:peptidoglycan glycosyltransferase activity"/>
    <property type="evidence" value="ECO:0007669"/>
    <property type="project" value="UniProtKB-EC"/>
</dbReference>
<dbReference type="InterPro" id="IPR001264">
    <property type="entry name" value="Glyco_trans_51"/>
</dbReference>
<keyword evidence="22" id="KW-0961">Cell wall biogenesis/degradation</keyword>
<comment type="similarity">
    <text evidence="4">In the C-terminal section; belongs to the transpeptidase family.</text>
</comment>
<sequence>MLPQEYKIVTPISEISPYIVNAFVALEDKRFYTHHGLDYRRIVGAMINNIKAGYMKEGGSTITQQLAKNAILTNEKSLVRKLKEAKLARQIEKRYSKDEIMEMYLNTIYFGHSLYGVRSATERLFGKSPNDVSLSEAAILAGIVKNPKRNSPLNSVENALERRDLVLKLMKEQGYIGDDEYNSAVSEGYTEPTVLSADSEYLKYAESAAEEAAKILGISEKALLTGGFTVNTYMNADIQKSVYNIRNDKNLKVSDANSTELIADNLTGGIIAYDSDVSYNPMEFRRSPGSTLKPFMAYLPALESGKYSPISPILDEKTVFGDYSPKNYQNIYSGWCSINDAVISSANVPAVKLASEFGIDHVRNFAEKFGLSFNSKDGLSAVLGGMTDGVTVTEIGEAYMTLASGGVHKELTFVKSIEKNGEIIYMHYPESTRVISAESAYLMTYMLENAAKKGTAKKLSSIGCIAAKTGTNGDDTANYDAWCASYTPEYTSISTYFGKAMPLSVTGGGMPTMLMLKIMQTLPVSSEEFTVPEGVTYADIDGYLYDNSHMLKLASENTPYEYRKSAIFSEKFIPEPSDYFNDPLPTDFDLKRGDGELILSFTAGDKFIIKVTDLNGNEIYRAQPGAGFVELAIPETAVGIVGYKLSAETSDGVFIAETNPKLAFIFYSNSKLFGNGNRFRIR</sequence>
<dbReference type="Gene3D" id="3.40.710.10">
    <property type="entry name" value="DD-peptidase/beta-lactamase superfamily"/>
    <property type="match status" value="1"/>
</dbReference>
<evidence type="ECO:0000313" key="30">
    <source>
        <dbReference type="Proteomes" id="UP000824094"/>
    </source>
</evidence>
<reference evidence="29" key="2">
    <citation type="journal article" date="2021" name="PeerJ">
        <title>Extensive microbial diversity within the chicken gut microbiome revealed by metagenomics and culture.</title>
        <authorList>
            <person name="Gilroy R."/>
            <person name="Ravi A."/>
            <person name="Getino M."/>
            <person name="Pursley I."/>
            <person name="Horton D.L."/>
            <person name="Alikhan N.F."/>
            <person name="Baker D."/>
            <person name="Gharbi K."/>
            <person name="Hall N."/>
            <person name="Watson M."/>
            <person name="Adriaenssens E.M."/>
            <person name="Foster-Nyarko E."/>
            <person name="Jarju S."/>
            <person name="Secka A."/>
            <person name="Antonio M."/>
            <person name="Oren A."/>
            <person name="Chaudhuri R.R."/>
            <person name="La Ragione R."/>
            <person name="Hildebrand F."/>
            <person name="Pallen M.J."/>
        </authorList>
    </citation>
    <scope>NUCLEOTIDE SEQUENCE</scope>
    <source>
        <strain evidence="29">18911</strain>
    </source>
</reference>
<keyword evidence="11" id="KW-0328">Glycosyltransferase</keyword>
<evidence type="ECO:0000256" key="3">
    <source>
        <dbReference type="ARBA" id="ARBA00004752"/>
    </source>
</evidence>
<evidence type="ECO:0000256" key="11">
    <source>
        <dbReference type="ARBA" id="ARBA00022676"/>
    </source>
</evidence>
<evidence type="ECO:0000256" key="7">
    <source>
        <dbReference type="ARBA" id="ARBA00018638"/>
    </source>
</evidence>
<dbReference type="GO" id="GO:0046677">
    <property type="term" value="P:response to antibiotic"/>
    <property type="evidence" value="ECO:0007669"/>
    <property type="project" value="UniProtKB-KW"/>
</dbReference>
<keyword evidence="18" id="KW-1133">Transmembrane helix</keyword>
<evidence type="ECO:0000313" key="29">
    <source>
        <dbReference type="EMBL" id="HIU59812.1"/>
    </source>
</evidence>
<evidence type="ECO:0000256" key="14">
    <source>
        <dbReference type="ARBA" id="ARBA00022801"/>
    </source>
</evidence>
<evidence type="ECO:0000256" key="26">
    <source>
        <dbReference type="ARBA" id="ARBA00060592"/>
    </source>
</evidence>
<evidence type="ECO:0000256" key="24">
    <source>
        <dbReference type="ARBA" id="ARBA00044770"/>
    </source>
</evidence>
<reference evidence="29" key="1">
    <citation type="submission" date="2020-10" db="EMBL/GenBank/DDBJ databases">
        <authorList>
            <person name="Gilroy R."/>
        </authorList>
    </citation>
    <scope>NUCLEOTIDE SEQUENCE</scope>
    <source>
        <strain evidence="29">18911</strain>
    </source>
</reference>
<comment type="similarity">
    <text evidence="5">In the N-terminal section; belongs to the glycosyltransferase 51 family.</text>
</comment>
<keyword evidence="19" id="KW-0472">Membrane</keyword>
<evidence type="ECO:0000256" key="22">
    <source>
        <dbReference type="ARBA" id="ARBA00023316"/>
    </source>
</evidence>
<keyword evidence="14" id="KW-0378">Hydrolase</keyword>
<evidence type="ECO:0000256" key="8">
    <source>
        <dbReference type="ARBA" id="ARBA00022475"/>
    </source>
</evidence>
<evidence type="ECO:0000256" key="2">
    <source>
        <dbReference type="ARBA" id="ARBA00004401"/>
    </source>
</evidence>
<dbReference type="Gene3D" id="1.10.3810.10">
    <property type="entry name" value="Biosynthetic peptidoglycan transglycosylase-like"/>
    <property type="match status" value="1"/>
</dbReference>
<keyword evidence="21" id="KW-0511">Multifunctional enzyme</keyword>
<comment type="catalytic activity">
    <reaction evidence="25">
        <text>[GlcNAc-(1-&gt;4)-Mur2Ac(oyl-L-Ala-gamma-D-Glu-L-Lys-D-Ala-D-Ala)](n)-di-trans,octa-cis-undecaprenyl diphosphate + beta-D-GlcNAc-(1-&gt;4)-Mur2Ac(oyl-L-Ala-gamma-D-Glu-L-Lys-D-Ala-D-Ala)-di-trans,octa-cis-undecaprenyl diphosphate = [GlcNAc-(1-&gt;4)-Mur2Ac(oyl-L-Ala-gamma-D-Glu-L-Lys-D-Ala-D-Ala)](n+1)-di-trans,octa-cis-undecaprenyl diphosphate + di-trans,octa-cis-undecaprenyl diphosphate + H(+)</text>
        <dbReference type="Rhea" id="RHEA:23708"/>
        <dbReference type="Rhea" id="RHEA-COMP:9602"/>
        <dbReference type="Rhea" id="RHEA-COMP:9603"/>
        <dbReference type="ChEBI" id="CHEBI:15378"/>
        <dbReference type="ChEBI" id="CHEBI:58405"/>
        <dbReference type="ChEBI" id="CHEBI:60033"/>
        <dbReference type="ChEBI" id="CHEBI:78435"/>
        <dbReference type="EC" id="2.4.99.28"/>
    </reaction>
</comment>
<evidence type="ECO:0000256" key="10">
    <source>
        <dbReference type="ARBA" id="ARBA00022670"/>
    </source>
</evidence>
<keyword evidence="8" id="KW-1003">Cell membrane</keyword>
<evidence type="ECO:0000256" key="21">
    <source>
        <dbReference type="ARBA" id="ARBA00023268"/>
    </source>
</evidence>
<dbReference type="GO" id="GO:0005886">
    <property type="term" value="C:plasma membrane"/>
    <property type="evidence" value="ECO:0007669"/>
    <property type="project" value="UniProtKB-SubCell"/>
</dbReference>
<dbReference type="GO" id="GO:0006508">
    <property type="term" value="P:proteolysis"/>
    <property type="evidence" value="ECO:0007669"/>
    <property type="project" value="UniProtKB-KW"/>
</dbReference>